<proteinExistence type="predicted"/>
<sequence>MAVRRSLVVRMQIDGVRDTLKAFDLLPKNAADALRDASLDLASKLAVKAAADLAAHGGPQGRLVAQTVKARRDRVPVVEAGGTRRLGRHRAPAYGLVFASVFGMTRRSGWYASPRYGGQTGTQYREHRGTNAYAFFPVIEREQREISRAWHAAADRVVREFAEGGDL</sequence>
<comment type="caution">
    <text evidence="1">The sequence shown here is derived from an EMBL/GenBank/DDBJ whole genome shotgun (WGS) entry which is preliminary data.</text>
</comment>
<dbReference type="Proteomes" id="UP000656548">
    <property type="component" value="Unassembled WGS sequence"/>
</dbReference>
<gene>
    <name evidence="1" type="ORF">H4W30_002111</name>
</gene>
<evidence type="ECO:0000313" key="2">
    <source>
        <dbReference type="Proteomes" id="UP000656548"/>
    </source>
</evidence>
<reference evidence="1 2" key="1">
    <citation type="submission" date="2020-10" db="EMBL/GenBank/DDBJ databases">
        <title>Sequencing the genomes of 1000 actinobacteria strains.</title>
        <authorList>
            <person name="Klenk H.-P."/>
        </authorList>
    </citation>
    <scope>NUCLEOTIDE SEQUENCE [LARGE SCALE GENOMIC DNA]</scope>
    <source>
        <strain evidence="1 2">DSM 46661</strain>
    </source>
</reference>
<name>A0ABR9L2S6_9PSEU</name>
<dbReference type="RefSeq" id="WP_191334946.1">
    <property type="nucleotide sequence ID" value="NZ_JADBEJ010000003.1"/>
</dbReference>
<accession>A0ABR9L2S6</accession>
<keyword evidence="2" id="KW-1185">Reference proteome</keyword>
<dbReference type="EMBL" id="JADBEJ010000003">
    <property type="protein sequence ID" value="MBE1575064.1"/>
    <property type="molecule type" value="Genomic_DNA"/>
</dbReference>
<evidence type="ECO:0008006" key="3">
    <source>
        <dbReference type="Google" id="ProtNLM"/>
    </source>
</evidence>
<evidence type="ECO:0000313" key="1">
    <source>
        <dbReference type="EMBL" id="MBE1575064.1"/>
    </source>
</evidence>
<protein>
    <recommendedName>
        <fullName evidence="3">HK97 gp10 family phage protein</fullName>
    </recommendedName>
</protein>
<organism evidence="1 2">
    <name type="scientific">Amycolatopsis roodepoortensis</name>
    <dbReference type="NCBI Taxonomy" id="700274"/>
    <lineage>
        <taxon>Bacteria</taxon>
        <taxon>Bacillati</taxon>
        <taxon>Actinomycetota</taxon>
        <taxon>Actinomycetes</taxon>
        <taxon>Pseudonocardiales</taxon>
        <taxon>Pseudonocardiaceae</taxon>
        <taxon>Amycolatopsis</taxon>
    </lineage>
</organism>